<dbReference type="Pfam" id="PF00520">
    <property type="entry name" value="Ion_trans"/>
    <property type="match status" value="4"/>
</dbReference>
<evidence type="ECO:0000256" key="19">
    <source>
        <dbReference type="ARBA" id="ARBA00061006"/>
    </source>
</evidence>
<dbReference type="GeneTree" id="ENSGT00940000159664"/>
<evidence type="ECO:0000256" key="10">
    <source>
        <dbReference type="ARBA" id="ARBA00022737"/>
    </source>
</evidence>
<feature type="transmembrane region" description="Helical" evidence="24">
    <location>
        <begin position="121"/>
        <end position="140"/>
    </location>
</feature>
<proteinExistence type="inferred from homology"/>
<dbReference type="FunFam" id="1.20.120.350:FF:000012">
    <property type="entry name" value="Voltage-dependent T-type calcium channel subunit alpha"/>
    <property type="match status" value="1"/>
</dbReference>
<feature type="compositionally biased region" description="Acidic residues" evidence="23">
    <location>
        <begin position="1192"/>
        <end position="1203"/>
    </location>
</feature>
<evidence type="ECO:0000256" key="4">
    <source>
        <dbReference type="ARBA" id="ARBA00022475"/>
    </source>
</evidence>
<feature type="compositionally biased region" description="Basic and acidic residues" evidence="23">
    <location>
        <begin position="1099"/>
        <end position="1114"/>
    </location>
</feature>
<keyword evidence="12" id="KW-0851">Voltage-gated channel</keyword>
<feature type="region of interest" description="Disordered" evidence="23">
    <location>
        <begin position="1022"/>
        <end position="1203"/>
    </location>
</feature>
<keyword evidence="27" id="KW-1185">Reference proteome</keyword>
<feature type="coiled-coil region" evidence="22">
    <location>
        <begin position="1517"/>
        <end position="1551"/>
    </location>
</feature>
<feature type="transmembrane region" description="Helical" evidence="24">
    <location>
        <begin position="212"/>
        <end position="235"/>
    </location>
</feature>
<evidence type="ECO:0000256" key="13">
    <source>
        <dbReference type="ARBA" id="ARBA00022989"/>
    </source>
</evidence>
<keyword evidence="14" id="KW-0406">Ion transport</keyword>
<feature type="transmembrane region" description="Helical" evidence="24">
    <location>
        <begin position="1319"/>
        <end position="1338"/>
    </location>
</feature>
<dbReference type="PANTHER" id="PTHR45628">
    <property type="entry name" value="VOLTAGE-DEPENDENT CALCIUM CHANNEL TYPE A SUBUNIT ALPHA-1"/>
    <property type="match status" value="1"/>
</dbReference>
<evidence type="ECO:0000259" key="25">
    <source>
        <dbReference type="Pfam" id="PF00520"/>
    </source>
</evidence>
<dbReference type="FunFam" id="1.10.287.70:FF:000032">
    <property type="entry name" value="Voltage-dependent T-type calcium channel subunit alpha"/>
    <property type="match status" value="1"/>
</dbReference>
<reference evidence="26" key="1">
    <citation type="submission" date="2025-08" db="UniProtKB">
        <authorList>
            <consortium name="Ensembl"/>
        </authorList>
    </citation>
    <scope>IDENTIFICATION</scope>
</reference>
<organism evidence="26 27">
    <name type="scientific">Canis lupus dingo</name>
    <name type="common">dingo</name>
    <dbReference type="NCBI Taxonomy" id="286419"/>
    <lineage>
        <taxon>Eukaryota</taxon>
        <taxon>Metazoa</taxon>
        <taxon>Chordata</taxon>
        <taxon>Craniata</taxon>
        <taxon>Vertebrata</taxon>
        <taxon>Euteleostomi</taxon>
        <taxon>Mammalia</taxon>
        <taxon>Eutheria</taxon>
        <taxon>Laurasiatheria</taxon>
        <taxon>Carnivora</taxon>
        <taxon>Caniformia</taxon>
        <taxon>Canidae</taxon>
        <taxon>Canis</taxon>
    </lineage>
</organism>
<feature type="region of interest" description="Disordered" evidence="23">
    <location>
        <begin position="2065"/>
        <end position="2168"/>
    </location>
</feature>
<keyword evidence="5" id="KW-0963">Cytoplasm</keyword>
<feature type="transmembrane region" description="Helical" evidence="24">
    <location>
        <begin position="1706"/>
        <end position="1725"/>
    </location>
</feature>
<feature type="transmembrane region" description="Helical" evidence="24">
    <location>
        <begin position="742"/>
        <end position="760"/>
    </location>
</feature>
<gene>
    <name evidence="26" type="primary">CACNA1G</name>
</gene>
<evidence type="ECO:0000256" key="9">
    <source>
        <dbReference type="ARBA" id="ARBA00022692"/>
    </source>
</evidence>
<dbReference type="GO" id="GO:0008331">
    <property type="term" value="F:high voltage-gated calcium channel activity"/>
    <property type="evidence" value="ECO:0007669"/>
    <property type="project" value="TreeGrafter"/>
</dbReference>
<feature type="domain" description="Ion transport" evidence="25">
    <location>
        <begin position="86"/>
        <end position="403"/>
    </location>
</feature>
<feature type="transmembrane region" description="Helical" evidence="24">
    <location>
        <begin position="1572"/>
        <end position="1593"/>
    </location>
</feature>
<dbReference type="PRINTS" id="PR01629">
    <property type="entry name" value="TVDCCALPHA1"/>
</dbReference>
<feature type="domain" description="Ion transport" evidence="25">
    <location>
        <begin position="1571"/>
        <end position="1821"/>
    </location>
</feature>
<evidence type="ECO:0000256" key="18">
    <source>
        <dbReference type="ARBA" id="ARBA00036634"/>
    </source>
</evidence>
<evidence type="ECO:0000256" key="8">
    <source>
        <dbReference type="ARBA" id="ARBA00022673"/>
    </source>
</evidence>
<dbReference type="InterPro" id="IPR050599">
    <property type="entry name" value="VDCC_alpha-1_subunit"/>
</dbReference>
<reference evidence="26" key="2">
    <citation type="submission" date="2025-09" db="UniProtKB">
        <authorList>
            <consortium name="Ensembl"/>
        </authorList>
    </citation>
    <scope>IDENTIFICATION</scope>
</reference>
<keyword evidence="8" id="KW-0107">Calcium channel</keyword>
<keyword evidence="16" id="KW-0325">Glycoprotein</keyword>
<keyword evidence="3" id="KW-0813">Transport</keyword>
<evidence type="ECO:0000256" key="5">
    <source>
        <dbReference type="ARBA" id="ARBA00022490"/>
    </source>
</evidence>
<dbReference type="FunFam" id="1.20.120.350:FF:000009">
    <property type="entry name" value="Voltage-dependent T-type calcium channel subunit alpha"/>
    <property type="match status" value="1"/>
</dbReference>
<evidence type="ECO:0000313" key="27">
    <source>
        <dbReference type="Proteomes" id="UP000694391"/>
    </source>
</evidence>
<dbReference type="FunFam" id="1.10.287.70:FF:000014">
    <property type="entry name" value="Voltage-dependent T-type calcium channel subunit alpha"/>
    <property type="match status" value="1"/>
</dbReference>
<feature type="region of interest" description="Disordered" evidence="23">
    <location>
        <begin position="1838"/>
        <end position="1877"/>
    </location>
</feature>
<dbReference type="InterPro" id="IPR027359">
    <property type="entry name" value="Volt_channel_dom_sf"/>
</dbReference>
<feature type="compositionally biased region" description="Basic and acidic residues" evidence="23">
    <location>
        <begin position="1123"/>
        <end position="1145"/>
    </location>
</feature>
<dbReference type="SUPFAM" id="SSF81324">
    <property type="entry name" value="Voltage-gated potassium channels"/>
    <property type="match status" value="4"/>
</dbReference>
<feature type="compositionally biased region" description="Basic residues" evidence="23">
    <location>
        <begin position="482"/>
        <end position="504"/>
    </location>
</feature>
<evidence type="ECO:0000256" key="20">
    <source>
        <dbReference type="ARBA" id="ARBA00069348"/>
    </source>
</evidence>
<keyword evidence="4" id="KW-1003">Cell membrane</keyword>
<dbReference type="GO" id="GO:0008332">
    <property type="term" value="F:low voltage-gated calcium channel activity"/>
    <property type="evidence" value="ECO:0007669"/>
    <property type="project" value="UniProtKB-ARBA"/>
</dbReference>
<comment type="subcellular location">
    <subcellularLocation>
        <location evidence="2">Cell membrane</location>
        <topology evidence="2">Multi-pass membrane protein</topology>
    </subcellularLocation>
    <subcellularLocation>
        <location evidence="1">Cytoplasm</location>
    </subcellularLocation>
</comment>
<dbReference type="Gene3D" id="1.10.287.70">
    <property type="match status" value="4"/>
</dbReference>
<evidence type="ECO:0000313" key="26">
    <source>
        <dbReference type="Ensembl" id="ENSCAFP00020031006.1"/>
    </source>
</evidence>
<feature type="region of interest" description="Disordered" evidence="23">
    <location>
        <begin position="1975"/>
        <end position="2041"/>
    </location>
</feature>
<evidence type="ECO:0000256" key="16">
    <source>
        <dbReference type="ARBA" id="ARBA00023180"/>
    </source>
</evidence>
<dbReference type="GO" id="GO:0005891">
    <property type="term" value="C:voltage-gated calcium channel complex"/>
    <property type="evidence" value="ECO:0007669"/>
    <property type="project" value="InterPro"/>
</dbReference>
<dbReference type="InterPro" id="IPR005445">
    <property type="entry name" value="VDCC_T_a1"/>
</dbReference>
<dbReference type="Gene3D" id="1.20.120.350">
    <property type="entry name" value="Voltage-gated potassium channels. Chain C"/>
    <property type="match status" value="4"/>
</dbReference>
<evidence type="ECO:0000256" key="12">
    <source>
        <dbReference type="ARBA" id="ARBA00022882"/>
    </source>
</evidence>
<evidence type="ECO:0000256" key="14">
    <source>
        <dbReference type="ARBA" id="ARBA00023065"/>
    </source>
</evidence>
<keyword evidence="9 24" id="KW-0812">Transmembrane</keyword>
<dbReference type="GO" id="GO:0098703">
    <property type="term" value="P:calcium ion import across plasma membrane"/>
    <property type="evidence" value="ECO:0007669"/>
    <property type="project" value="TreeGrafter"/>
</dbReference>
<keyword evidence="13 24" id="KW-1133">Transmembrane helix</keyword>
<keyword evidence="15 24" id="KW-0472">Membrane</keyword>
<dbReference type="Proteomes" id="UP000694391">
    <property type="component" value="Unplaced"/>
</dbReference>
<evidence type="ECO:0000256" key="3">
    <source>
        <dbReference type="ARBA" id="ARBA00022448"/>
    </source>
</evidence>
<feature type="transmembrane region" description="Helical" evidence="24">
    <location>
        <begin position="1485"/>
        <end position="1508"/>
    </location>
</feature>
<comment type="similarity">
    <text evidence="19">Belongs to the calcium channel alpha-1 subunit (TC 1.A.1.11) family. CACNA1G subfamily.</text>
</comment>
<dbReference type="Ensembl" id="ENSCAFT00020035800.1">
    <property type="protein sequence ID" value="ENSCAFP00020031006.1"/>
    <property type="gene ID" value="ENSCAFG00020023914.1"/>
</dbReference>
<feature type="transmembrane region" description="Helical" evidence="24">
    <location>
        <begin position="367"/>
        <end position="392"/>
    </location>
</feature>
<evidence type="ECO:0000256" key="15">
    <source>
        <dbReference type="ARBA" id="ARBA00023136"/>
    </source>
</evidence>
<feature type="compositionally biased region" description="Low complexity" evidence="23">
    <location>
        <begin position="1066"/>
        <end position="1081"/>
    </location>
</feature>
<feature type="region of interest" description="Disordered" evidence="23">
    <location>
        <begin position="565"/>
        <end position="597"/>
    </location>
</feature>
<feature type="domain" description="Ion transport" evidence="25">
    <location>
        <begin position="741"/>
        <end position="970"/>
    </location>
</feature>
<feature type="transmembrane region" description="Helical" evidence="24">
    <location>
        <begin position="1286"/>
        <end position="1307"/>
    </location>
</feature>
<feature type="region of interest" description="Disordered" evidence="23">
    <location>
        <begin position="463"/>
        <end position="549"/>
    </location>
</feature>
<dbReference type="FunFam" id="1.20.120.350:FF:000008">
    <property type="entry name" value="Voltage-dependent T-type calcium channel subunit alpha"/>
    <property type="match status" value="1"/>
</dbReference>
<feature type="transmembrane region" description="Helical" evidence="24">
    <location>
        <begin position="1605"/>
        <end position="1628"/>
    </location>
</feature>
<feature type="region of interest" description="Disordered" evidence="23">
    <location>
        <begin position="1"/>
        <end position="48"/>
    </location>
</feature>
<evidence type="ECO:0000256" key="21">
    <source>
        <dbReference type="ARBA" id="ARBA00078683"/>
    </source>
</evidence>
<feature type="compositionally biased region" description="Low complexity" evidence="23">
    <location>
        <begin position="2068"/>
        <end position="2083"/>
    </location>
</feature>
<evidence type="ECO:0000256" key="1">
    <source>
        <dbReference type="ARBA" id="ARBA00004496"/>
    </source>
</evidence>
<keyword evidence="17" id="KW-0407">Ion channel</keyword>
<feature type="domain" description="Ion transport" evidence="25">
    <location>
        <begin position="1246"/>
        <end position="1518"/>
    </location>
</feature>
<evidence type="ECO:0000256" key="7">
    <source>
        <dbReference type="ARBA" id="ARBA00022568"/>
    </source>
</evidence>
<evidence type="ECO:0000256" key="11">
    <source>
        <dbReference type="ARBA" id="ARBA00022837"/>
    </source>
</evidence>
<evidence type="ECO:0000256" key="23">
    <source>
        <dbReference type="SAM" id="MobiDB-lite"/>
    </source>
</evidence>
<evidence type="ECO:0000256" key="22">
    <source>
        <dbReference type="SAM" id="Coils"/>
    </source>
</evidence>
<sequence>MDEEEDGAGTEESGQPRSFMRLNDLSGAGGRPGPGSAEKDPGSADSEAEGLPYPALAPVVFFYLSQDSRPRSWCLRTVCNPYPPGMLVILLNCVTLGMFRPCEDIACDSQRCRILQAFDDFIFAFFAVEMVVKMVALGIFGKKCYLGDTWNRLDFFIVIAGMLEYSLDLQNVSFSAVRTVRVLRPLRAINRVPSMRILVTLLLDTLPMLGNVLLLCFFVFFIFGIVGVQLWAGLLRNRCFLPENFSLPLSVDLERYYQTENEDENPFICSQPRENGMRSCRSVPTLRGEGGGGPPCGLDYEAYNSSSNTTCVNWNQYYTNCSAGEHNPFKGAINFDNIGYAWIAIFQVITLEGWVDIMYFVMDAHSFYNFIYFILLIIVGSFFMINLCLVVIATQFSETKQRESQLMREQRVRFLSNASTLASFSEPGSCYEELLKYLVYILRKAARRLAQVSRAAGVRVGLLSSPVPRGGQEPQSGGSCSRSHRRPSVHHLVHHHHHHHHHYHLGNGTLRAPRASPEIQDKDASGSRRLMLPPPSTPALSGGPPGGAESVHSFYHADCHLEPVRCQAPPPRSPSEASGRTVGSGKVYPTVHTSPPPEMLKEKALVEVAPTSGPPTLTSLNIPPGPYSSMHKLLETQSTGACQSSCKISSPCLKADSGAGGPDSCPYCARAGAGQVELAGHEMPDSDSEAVYELTQDVHHGDLRDPHSRHRQSLGLDVEPNSVLAFWRLICDTFRKIVDSKYFGRGIMIAILVNTLSMGIEYHEQPEELTNALEISNIVFTSLFALEMLLKLLVYGPFGYIKNPYNIFDGVIVVISVWEIVGQQGGGLSVLRTFRLMRVLKLVRFLPALQRQLVVLMKTMDNVATFCMLLMLFIFIFSILGMHLFGCKFASERDGDTLPDRKNFDSLLWAIVTVFQILTQEDWNKVLYNGMASTSSWAALYFIALMTFGNYVLFNLLVAILVEGFQAEGDATKSESEPDFFSPSLEGNGDRKKRLALVSLGEHPELRRNLLPPLIIHTAATPMSLPKSSSTGLAEVLGPASRRTSSSGSAEPGAAHEMKSPPSARSTPHSPWSAASSWTSRRSSRNSLGRAPSLKRRSPSGERRSLLSGEGRESQDEEESSEEERASPAGSDRRHGGSLEREAKSSFDLPDTLQVPGLHRTASGRSSASEHQDCNGKSASGRLARALRPDDPPLDGDDGDDEGNLSRGERIRVWIRARLPACCRERDSWSCPLARFRLLCHRIITHKMFDHVVLVIIFLNCITIAMERPKIDPHSAERIFLTLSNYIFTAVFLAEMTVKVVALGWCFGEQAYLRSSWNVLDGLLVLISIIDILVSMVSDSGTKILGMLRVLRLLRTLRPLRVISRAQGLKLVVETLMSSLKPIGNIVVICCAFFIIFGILGVQLFKGKFFVCQGEDTRNITNKSDCTEASYRWVRHKYNFDNLGQALMSLFVLASKDGWVDIMYDGLDAVGVDQQPIMNHNPWMLLYFISFLLIVAFFVLNMFVGVVVENFHKCRQHQEEEEARRREEKRLRRLEKKRRSKEKQMAEAQCKPYYSDYSRFRLLVHHLCTSHYLDLFITGVIGLNVVTMAMEHYQQPQILDEALKICNYIFTVIFVLESVFKLVAFGFRRFFQDRWNQLDLAIVLLSIMGITLEEIEVNASLPINPTIIRIMRVLRIARVLKLLKMAVGMRALLDTVMQALPQVGNLGLLFMLLFFIFAALGVELFGDLECDETHPCEGLGRHATFRNFGMAFLTLFRVSTGDNWNGIMKDTLRDCDQESTCYNTVISPIYFVSFVLTAQFVLVNVVIAVLMKHLEESNKEAKEEAELEAELELEMKTLSPQPHSPLGSPFLWPGVEGPDSPDSPKLRAPHTAAHTGAASRFSLEHPTMEPHPEEMPLALGLDLLTVRKSGVSRTHSLPNDSYMFRDGGTAEGSLGCRSWGLPKAQSGSVLSVHSQPADTSYILQLPKDTPHLLQPHSAPTWGTIPKLPPPGRSPLAQRPLRRQAAIRTDSLDVQGLGSREDLLSEEEPPSPRDLKKCHSVEAQSCRRRPASWLDEQRRHSIAVSCLDGGSQPSLGPGPSSLGGQPLGGPGSRPKKKLSPPSISIDPPESQGPRPPPSPGVCLRRRAPSSDSRDPSASGPPDSMAASPPPKKDVLSLSGLASDPADLDP</sequence>
<accession>A0A8C0LEI7</accession>
<comment type="catalytic activity">
    <reaction evidence="18">
        <text>Ca(2+)(in) = Ca(2+)(out)</text>
        <dbReference type="Rhea" id="RHEA:29671"/>
        <dbReference type="ChEBI" id="CHEBI:29108"/>
    </reaction>
</comment>
<feature type="transmembrane region" description="Helical" evidence="24">
    <location>
        <begin position="1789"/>
        <end position="1811"/>
    </location>
</feature>
<feature type="transmembrane region" description="Helical" evidence="24">
    <location>
        <begin position="863"/>
        <end position="882"/>
    </location>
</feature>
<feature type="transmembrane region" description="Helical" evidence="24">
    <location>
        <begin position="939"/>
        <end position="962"/>
    </location>
</feature>
<keyword evidence="10" id="KW-0677">Repeat</keyword>
<feature type="compositionally biased region" description="Basic and acidic residues" evidence="23">
    <location>
        <begin position="2029"/>
        <end position="2039"/>
    </location>
</feature>
<dbReference type="FunFam" id="1.10.287.70:FF:000018">
    <property type="entry name" value="Voltage-dependent T-type calcium channel subunit alpha"/>
    <property type="match status" value="1"/>
</dbReference>
<feature type="transmembrane region" description="Helical" evidence="24">
    <location>
        <begin position="1383"/>
        <end position="1405"/>
    </location>
</feature>
<keyword evidence="7" id="KW-0109">Calcium transport</keyword>
<feature type="transmembrane region" description="Helical" evidence="24">
    <location>
        <begin position="772"/>
        <end position="793"/>
    </location>
</feature>
<protein>
    <recommendedName>
        <fullName evidence="20">Voltage-dependent T-type calcium channel subunit alpha-1G</fullName>
    </recommendedName>
    <alternativeName>
        <fullName evidence="21">Voltage-gated calcium channel subunit alpha Cav3.1</fullName>
    </alternativeName>
</protein>
<feature type="transmembrane region" description="Helical" evidence="24">
    <location>
        <begin position="340"/>
        <end position="361"/>
    </location>
</feature>
<dbReference type="PANTHER" id="PTHR45628:SF33">
    <property type="entry name" value="VOLTAGE-DEPENDENT T-TYPE CALCIUM CHANNEL SUBUNIT ALPHA-1G"/>
    <property type="match status" value="1"/>
</dbReference>
<keyword evidence="6" id="KW-0597">Phosphoprotein</keyword>
<keyword evidence="11" id="KW-0106">Calcium</keyword>
<feature type="compositionally biased region" description="Low complexity" evidence="23">
    <location>
        <begin position="2098"/>
        <end position="2111"/>
    </location>
</feature>
<name>A0A8C0LEI7_CANLU</name>
<feature type="transmembrane region" description="Helical" evidence="24">
    <location>
        <begin position="1248"/>
        <end position="1266"/>
    </location>
</feature>
<dbReference type="FunFam" id="1.10.287.70:FF:000029">
    <property type="entry name" value="Voltage-dependent T-type calcium channel subunit alpha"/>
    <property type="match status" value="1"/>
</dbReference>
<dbReference type="GO" id="GO:0005737">
    <property type="term" value="C:cytoplasm"/>
    <property type="evidence" value="ECO:0007669"/>
    <property type="project" value="UniProtKB-SubCell"/>
</dbReference>
<keyword evidence="22" id="KW-0175">Coiled coil</keyword>
<evidence type="ECO:0000256" key="6">
    <source>
        <dbReference type="ARBA" id="ARBA00022553"/>
    </source>
</evidence>
<evidence type="ECO:0000256" key="2">
    <source>
        <dbReference type="ARBA" id="ARBA00004651"/>
    </source>
</evidence>
<dbReference type="FunFam" id="1.20.120.350:FF:000007">
    <property type="entry name" value="Voltage-dependent T-type calcium channel subunit alpha"/>
    <property type="match status" value="1"/>
</dbReference>
<evidence type="ECO:0000256" key="24">
    <source>
        <dbReference type="SAM" id="Phobius"/>
    </source>
</evidence>
<evidence type="ECO:0000256" key="17">
    <source>
        <dbReference type="ARBA" id="ARBA00023303"/>
    </source>
</evidence>
<dbReference type="InterPro" id="IPR005821">
    <property type="entry name" value="Ion_trans_dom"/>
</dbReference>